<dbReference type="RefSeq" id="WP_161103079.1">
    <property type="nucleotide sequence ID" value="NZ_JBHLYI010000001.1"/>
</dbReference>
<evidence type="ECO:0008006" key="3">
    <source>
        <dbReference type="Google" id="ProtNLM"/>
    </source>
</evidence>
<evidence type="ECO:0000313" key="2">
    <source>
        <dbReference type="Proteomes" id="UP000431901"/>
    </source>
</evidence>
<organism evidence="1 2">
    <name type="scientific">Actinomadura rayongensis</name>
    <dbReference type="NCBI Taxonomy" id="1429076"/>
    <lineage>
        <taxon>Bacteria</taxon>
        <taxon>Bacillati</taxon>
        <taxon>Actinomycetota</taxon>
        <taxon>Actinomycetes</taxon>
        <taxon>Streptosporangiales</taxon>
        <taxon>Thermomonosporaceae</taxon>
        <taxon>Actinomadura</taxon>
    </lineage>
</organism>
<dbReference type="EMBL" id="WUTW01000002">
    <property type="protein sequence ID" value="MXQ64921.1"/>
    <property type="molecule type" value="Genomic_DNA"/>
</dbReference>
<gene>
    <name evidence="1" type="ORF">GQ466_12820</name>
</gene>
<reference evidence="1 2" key="1">
    <citation type="submission" date="2019-12" db="EMBL/GenBank/DDBJ databases">
        <title>Nocardia macrotermitis sp. nov. and Nocardia aurantia sp. nov., isolated from the gut of the fungus growing-termite Macrotermes natalensis.</title>
        <authorList>
            <person name="Christine B."/>
            <person name="Rene B."/>
        </authorList>
    </citation>
    <scope>NUCLEOTIDE SEQUENCE [LARGE SCALE GENOMIC DNA]</scope>
    <source>
        <strain evidence="1 2">DSM 102126</strain>
    </source>
</reference>
<dbReference type="AlphaFoldDB" id="A0A6I4W617"/>
<accession>A0A6I4W617</accession>
<sequence>MPDTVLVAHQPAYLPWGGYFARLLDVSRLVVLDHVQFSERGFQHRNRILRPGGGAQWLTVPVRRRFGQPLDEVMLAEQPWARRHWRTLVQNYGGAPFWSLYADPIAEIYGRPWTRLVDLDLALTRFVLDALGLSVELVRSSAIGPTGSRTAMLIDLCRRTGVETLRVGTGATGYLNATDLDAAGISVEVATFTTPPYQQVGGGPFTSDLSVLDLLLHHGPHARAVLAEGAATARWSAAP</sequence>
<dbReference type="Proteomes" id="UP000431901">
    <property type="component" value="Unassembled WGS sequence"/>
</dbReference>
<evidence type="ECO:0000313" key="1">
    <source>
        <dbReference type="EMBL" id="MXQ64921.1"/>
    </source>
</evidence>
<keyword evidence="2" id="KW-1185">Reference proteome</keyword>
<proteinExistence type="predicted"/>
<dbReference type="Pfam" id="PF08889">
    <property type="entry name" value="WbqC"/>
    <property type="match status" value="1"/>
</dbReference>
<name>A0A6I4W617_9ACTN</name>
<protein>
    <recommendedName>
        <fullName evidence="3">WbqC family protein</fullName>
    </recommendedName>
</protein>
<dbReference type="OrthoDB" id="3611744at2"/>
<comment type="caution">
    <text evidence="1">The sequence shown here is derived from an EMBL/GenBank/DDBJ whole genome shotgun (WGS) entry which is preliminary data.</text>
</comment>
<dbReference type="InterPro" id="IPR014985">
    <property type="entry name" value="WbqC"/>
</dbReference>